<accession>A0A8J2Y7S2</accession>
<evidence type="ECO:0000313" key="1">
    <source>
        <dbReference type="EMBL" id="GGD82828.1"/>
    </source>
</evidence>
<dbReference type="Proteomes" id="UP000652231">
    <property type="component" value="Unassembled WGS sequence"/>
</dbReference>
<reference evidence="1" key="2">
    <citation type="submission" date="2020-09" db="EMBL/GenBank/DDBJ databases">
        <authorList>
            <person name="Sun Q."/>
            <person name="Zhou Y."/>
        </authorList>
    </citation>
    <scope>NUCLEOTIDE SEQUENCE</scope>
    <source>
        <strain evidence="1">CGMCC 1.12924</strain>
    </source>
</reference>
<evidence type="ECO:0000313" key="2">
    <source>
        <dbReference type="Proteomes" id="UP000652231"/>
    </source>
</evidence>
<dbReference type="RefSeq" id="WP_188438892.1">
    <property type="nucleotide sequence ID" value="NZ_BMGK01000001.1"/>
</dbReference>
<reference evidence="1" key="1">
    <citation type="journal article" date="2014" name="Int. J. Syst. Evol. Microbiol.">
        <title>Complete genome sequence of Corynebacterium casei LMG S-19264T (=DSM 44701T), isolated from a smear-ripened cheese.</title>
        <authorList>
            <consortium name="US DOE Joint Genome Institute (JGI-PGF)"/>
            <person name="Walter F."/>
            <person name="Albersmeier A."/>
            <person name="Kalinowski J."/>
            <person name="Ruckert C."/>
        </authorList>
    </citation>
    <scope>NUCLEOTIDE SEQUENCE</scope>
    <source>
        <strain evidence="1">CGMCC 1.12924</strain>
    </source>
</reference>
<protein>
    <submittedName>
        <fullName evidence="1">Uncharacterized protein</fullName>
    </submittedName>
</protein>
<organism evidence="1 2">
    <name type="scientific">Planktosalinus lacus</name>
    <dbReference type="NCBI Taxonomy" id="1526573"/>
    <lineage>
        <taxon>Bacteria</taxon>
        <taxon>Pseudomonadati</taxon>
        <taxon>Bacteroidota</taxon>
        <taxon>Flavobacteriia</taxon>
        <taxon>Flavobacteriales</taxon>
        <taxon>Flavobacteriaceae</taxon>
        <taxon>Planktosalinus</taxon>
    </lineage>
</organism>
<keyword evidence="2" id="KW-1185">Reference proteome</keyword>
<name>A0A8J2Y7S2_9FLAO</name>
<dbReference type="AlphaFoldDB" id="A0A8J2Y7S2"/>
<comment type="caution">
    <text evidence="1">The sequence shown here is derived from an EMBL/GenBank/DDBJ whole genome shotgun (WGS) entry which is preliminary data.</text>
</comment>
<dbReference type="EMBL" id="BMGK01000001">
    <property type="protein sequence ID" value="GGD82828.1"/>
    <property type="molecule type" value="Genomic_DNA"/>
</dbReference>
<sequence length="62" mass="6586">MISSGTKAFNIQASLSGYLDSGSNVNYTLYIAKNGTVLPSTAVQTKFGYSGKTTELMCVNKN</sequence>
<proteinExistence type="predicted"/>
<gene>
    <name evidence="1" type="ORF">GCM10011312_03760</name>
</gene>